<reference evidence="2 3" key="1">
    <citation type="submission" date="2020-07" db="EMBL/GenBank/DDBJ databases">
        <title>Sequencing the genomes of 1000 actinobacteria strains.</title>
        <authorList>
            <person name="Klenk H.-P."/>
        </authorList>
    </citation>
    <scope>NUCLEOTIDE SEQUENCE [LARGE SCALE GENOMIC DNA]</scope>
    <source>
        <strain evidence="2 3">DSM 23141</strain>
    </source>
</reference>
<dbReference type="InterPro" id="IPR036291">
    <property type="entry name" value="NAD(P)-bd_dom_sf"/>
</dbReference>
<accession>A0A852YQ38</accession>
<dbReference type="PANTHER" id="PTHR43245:SF52">
    <property type="entry name" value="NAD-DEPENDENT EPIMERASE_DEHYDRATASE"/>
    <property type="match status" value="1"/>
</dbReference>
<dbReference type="SUPFAM" id="SSF51735">
    <property type="entry name" value="NAD(P)-binding Rossmann-fold domains"/>
    <property type="match status" value="1"/>
</dbReference>
<dbReference type="RefSeq" id="WP_179567456.1">
    <property type="nucleotide sequence ID" value="NZ_JACBZY010000001.1"/>
</dbReference>
<dbReference type="InterPro" id="IPR001509">
    <property type="entry name" value="Epimerase_deHydtase"/>
</dbReference>
<dbReference type="PANTHER" id="PTHR43245">
    <property type="entry name" value="BIFUNCTIONAL POLYMYXIN RESISTANCE PROTEIN ARNA"/>
    <property type="match status" value="1"/>
</dbReference>
<dbReference type="EMBL" id="JACBZY010000001">
    <property type="protein sequence ID" value="NYG99325.1"/>
    <property type="molecule type" value="Genomic_DNA"/>
</dbReference>
<dbReference type="Gene3D" id="3.40.50.720">
    <property type="entry name" value="NAD(P)-binding Rossmann-like Domain"/>
    <property type="match status" value="1"/>
</dbReference>
<dbReference type="Proteomes" id="UP000553888">
    <property type="component" value="Unassembled WGS sequence"/>
</dbReference>
<evidence type="ECO:0000313" key="3">
    <source>
        <dbReference type="Proteomes" id="UP000553888"/>
    </source>
</evidence>
<comment type="caution">
    <text evidence="2">The sequence shown here is derived from an EMBL/GenBank/DDBJ whole genome shotgun (WGS) entry which is preliminary data.</text>
</comment>
<protein>
    <submittedName>
        <fullName evidence="2">Nucleoside-diphosphate-sugar epimerase</fullName>
    </submittedName>
</protein>
<evidence type="ECO:0000313" key="2">
    <source>
        <dbReference type="EMBL" id="NYG99325.1"/>
    </source>
</evidence>
<organism evidence="2 3">
    <name type="scientific">Schumannella luteola</name>
    <dbReference type="NCBI Taxonomy" id="472059"/>
    <lineage>
        <taxon>Bacteria</taxon>
        <taxon>Bacillati</taxon>
        <taxon>Actinomycetota</taxon>
        <taxon>Actinomycetes</taxon>
        <taxon>Micrococcales</taxon>
        <taxon>Microbacteriaceae</taxon>
        <taxon>Schumannella</taxon>
    </lineage>
</organism>
<dbReference type="Pfam" id="PF01370">
    <property type="entry name" value="Epimerase"/>
    <property type="match status" value="1"/>
</dbReference>
<name>A0A852YQ38_9MICO</name>
<dbReference type="InterPro" id="IPR050177">
    <property type="entry name" value="Lipid_A_modif_metabolic_enz"/>
</dbReference>
<dbReference type="AlphaFoldDB" id="A0A852YQ38"/>
<gene>
    <name evidence="2" type="ORF">BJ979_001951</name>
</gene>
<proteinExistence type="predicted"/>
<sequence>MRIAVTGASGFVGGAIATALADRGDEVVGFGRTPRRWTHPRGRYRVWDITAGQMVSDQDFDAVVHAAALVDPGASREESMRVNQFGTRNVVRSFVGSRVVHLSSTAVYDLMVPSVDLPESTPPARRFLSGYSASKLAAERELAGADAVLLRPHLIYGPGSPLIGVLSRGARAARGARLPLPGGGRVRHRLTSIGNVVHAVERALRPETPRGTYNIGDATPVELGGVATELLSRRGLDVRVVDVDVDAAARAVGTLEFAARAARRRPLITRHTVKLIGLERTFDLSAARDRLGFHPTPTTLDGADDW</sequence>
<keyword evidence="3" id="KW-1185">Reference proteome</keyword>
<feature type="domain" description="NAD-dependent epimerase/dehydratase" evidence="1">
    <location>
        <begin position="3"/>
        <end position="216"/>
    </location>
</feature>
<evidence type="ECO:0000259" key="1">
    <source>
        <dbReference type="Pfam" id="PF01370"/>
    </source>
</evidence>